<organism evidence="12 13">
    <name type="scientific">Rhodocyclus tenuis</name>
    <name type="common">Rhodospirillum tenue</name>
    <dbReference type="NCBI Taxonomy" id="1066"/>
    <lineage>
        <taxon>Bacteria</taxon>
        <taxon>Pseudomonadati</taxon>
        <taxon>Pseudomonadota</taxon>
        <taxon>Betaproteobacteria</taxon>
        <taxon>Rhodocyclales</taxon>
        <taxon>Rhodocyclaceae</taxon>
        <taxon>Rhodocyclus</taxon>
    </lineage>
</organism>
<dbReference type="EMBL" id="WIXJ01000009">
    <property type="protein sequence ID" value="MQY52364.1"/>
    <property type="molecule type" value="Genomic_DNA"/>
</dbReference>
<dbReference type="GO" id="GO:0055085">
    <property type="term" value="P:transmembrane transport"/>
    <property type="evidence" value="ECO:0007669"/>
    <property type="project" value="InterPro"/>
</dbReference>
<comment type="subcellular location">
    <subcellularLocation>
        <location evidence="1">Cell inner membrane</location>
        <topology evidence="1">Single-pass membrane protein</topology>
        <orientation evidence="1">Periplasmic side</orientation>
    </subcellularLocation>
</comment>
<evidence type="ECO:0000256" key="2">
    <source>
        <dbReference type="ARBA" id="ARBA00006555"/>
    </source>
</evidence>
<dbReference type="PANTHER" id="PTHR33446:SF2">
    <property type="entry name" value="PROTEIN TONB"/>
    <property type="match status" value="1"/>
</dbReference>
<proteinExistence type="inferred from homology"/>
<dbReference type="AlphaFoldDB" id="A0A6L5K0C5"/>
<evidence type="ECO:0000313" key="13">
    <source>
        <dbReference type="Proteomes" id="UP000480275"/>
    </source>
</evidence>
<gene>
    <name evidence="12" type="ORF">GHK24_11330</name>
</gene>
<comment type="caution">
    <text evidence="12">The sequence shown here is derived from an EMBL/GenBank/DDBJ whole genome shotgun (WGS) entry which is preliminary data.</text>
</comment>
<dbReference type="Pfam" id="PF03544">
    <property type="entry name" value="TonB_C"/>
    <property type="match status" value="1"/>
</dbReference>
<reference evidence="12 13" key="1">
    <citation type="submission" date="2019-10" db="EMBL/GenBank/DDBJ databases">
        <title>Whole-genome sequence of the purple nonsulfur photosynthetic bacterium Rhodocyclus tenuis.</title>
        <authorList>
            <person name="Kyndt J.A."/>
            <person name="Meyer T.E."/>
        </authorList>
    </citation>
    <scope>NUCLEOTIDE SEQUENCE [LARGE SCALE GENOMIC DNA]</scope>
    <source>
        <strain evidence="12 13">DSM 110</strain>
    </source>
</reference>
<evidence type="ECO:0000256" key="1">
    <source>
        <dbReference type="ARBA" id="ARBA00004383"/>
    </source>
</evidence>
<keyword evidence="5" id="KW-0997">Cell inner membrane</keyword>
<feature type="compositionally biased region" description="Low complexity" evidence="10">
    <location>
        <begin position="84"/>
        <end position="116"/>
    </location>
</feature>
<dbReference type="NCBIfam" id="TIGR01352">
    <property type="entry name" value="tonB_Cterm"/>
    <property type="match status" value="1"/>
</dbReference>
<evidence type="ECO:0000256" key="6">
    <source>
        <dbReference type="ARBA" id="ARBA00022692"/>
    </source>
</evidence>
<keyword evidence="6" id="KW-0812">Transmembrane</keyword>
<dbReference type="GO" id="GO:0015031">
    <property type="term" value="P:protein transport"/>
    <property type="evidence" value="ECO:0007669"/>
    <property type="project" value="UniProtKB-KW"/>
</dbReference>
<protein>
    <submittedName>
        <fullName evidence="12">TonB family protein</fullName>
    </submittedName>
</protein>
<dbReference type="InterPro" id="IPR051045">
    <property type="entry name" value="TonB-dependent_transducer"/>
</dbReference>
<keyword evidence="9" id="KW-0472">Membrane</keyword>
<dbReference type="PANTHER" id="PTHR33446">
    <property type="entry name" value="PROTEIN TONB-RELATED"/>
    <property type="match status" value="1"/>
</dbReference>
<comment type="similarity">
    <text evidence="2">Belongs to the TonB family.</text>
</comment>
<dbReference type="GO" id="GO:0031992">
    <property type="term" value="F:energy transducer activity"/>
    <property type="evidence" value="ECO:0007669"/>
    <property type="project" value="TreeGrafter"/>
</dbReference>
<dbReference type="SUPFAM" id="SSF74653">
    <property type="entry name" value="TolA/TonB C-terminal domain"/>
    <property type="match status" value="1"/>
</dbReference>
<evidence type="ECO:0000313" key="12">
    <source>
        <dbReference type="EMBL" id="MQY52364.1"/>
    </source>
</evidence>
<dbReference type="PROSITE" id="PS52015">
    <property type="entry name" value="TONB_CTD"/>
    <property type="match status" value="1"/>
</dbReference>
<sequence length="221" mass="23339">MSDELTLSSLSHGLGKASEHESGGFLHRHAGLLITLAVHGGLIWGLLQFEGVRQTLSEAAPLMVSLITPQKVDEPPKPLPQAVPQPARRPTTAPLLATASPTTAANAPAPTSASPAVVETATSTEAPLESPNFTAAYLHNPPPPYPSASKRFREEGTVQLRVQVSESGAATAVEVHRSSGFPRLDQAAQVAVGAWRFTPAKRGDVRVTAWVIVPITFNLEN</sequence>
<evidence type="ECO:0000256" key="7">
    <source>
        <dbReference type="ARBA" id="ARBA00022927"/>
    </source>
</evidence>
<keyword evidence="4" id="KW-1003">Cell membrane</keyword>
<dbReference type="Gene3D" id="3.30.1150.10">
    <property type="match status" value="1"/>
</dbReference>
<evidence type="ECO:0000259" key="11">
    <source>
        <dbReference type="PROSITE" id="PS52015"/>
    </source>
</evidence>
<accession>A0A6L5K0C5</accession>
<keyword evidence="3" id="KW-0813">Transport</keyword>
<keyword evidence="7" id="KW-0653">Protein transport</keyword>
<dbReference type="InterPro" id="IPR037682">
    <property type="entry name" value="TonB_C"/>
</dbReference>
<dbReference type="InterPro" id="IPR006260">
    <property type="entry name" value="TonB/TolA_C"/>
</dbReference>
<name>A0A6L5K0C5_RHOTE</name>
<dbReference type="GO" id="GO:0098797">
    <property type="term" value="C:plasma membrane protein complex"/>
    <property type="evidence" value="ECO:0007669"/>
    <property type="project" value="TreeGrafter"/>
</dbReference>
<feature type="region of interest" description="Disordered" evidence="10">
    <location>
        <begin position="70"/>
        <end position="125"/>
    </location>
</feature>
<dbReference type="Proteomes" id="UP000480275">
    <property type="component" value="Unassembled WGS sequence"/>
</dbReference>
<evidence type="ECO:0000256" key="10">
    <source>
        <dbReference type="SAM" id="MobiDB-lite"/>
    </source>
</evidence>
<dbReference type="OrthoDB" id="9792439at2"/>
<evidence type="ECO:0000256" key="5">
    <source>
        <dbReference type="ARBA" id="ARBA00022519"/>
    </source>
</evidence>
<keyword evidence="8" id="KW-1133">Transmembrane helix</keyword>
<evidence type="ECO:0000256" key="4">
    <source>
        <dbReference type="ARBA" id="ARBA00022475"/>
    </source>
</evidence>
<feature type="domain" description="TonB C-terminal" evidence="11">
    <location>
        <begin position="130"/>
        <end position="221"/>
    </location>
</feature>
<evidence type="ECO:0000256" key="3">
    <source>
        <dbReference type="ARBA" id="ARBA00022448"/>
    </source>
</evidence>
<evidence type="ECO:0000256" key="9">
    <source>
        <dbReference type="ARBA" id="ARBA00023136"/>
    </source>
</evidence>
<evidence type="ECO:0000256" key="8">
    <source>
        <dbReference type="ARBA" id="ARBA00022989"/>
    </source>
</evidence>